<organism evidence="2 3">
    <name type="scientific">Caerostris darwini</name>
    <dbReference type="NCBI Taxonomy" id="1538125"/>
    <lineage>
        <taxon>Eukaryota</taxon>
        <taxon>Metazoa</taxon>
        <taxon>Ecdysozoa</taxon>
        <taxon>Arthropoda</taxon>
        <taxon>Chelicerata</taxon>
        <taxon>Arachnida</taxon>
        <taxon>Araneae</taxon>
        <taxon>Araneomorphae</taxon>
        <taxon>Entelegynae</taxon>
        <taxon>Araneoidea</taxon>
        <taxon>Araneidae</taxon>
        <taxon>Caerostris</taxon>
    </lineage>
</organism>
<evidence type="ECO:0000313" key="2">
    <source>
        <dbReference type="EMBL" id="GIY26169.1"/>
    </source>
</evidence>
<dbReference type="EMBL" id="BPLQ01006913">
    <property type="protein sequence ID" value="GIY26169.1"/>
    <property type="molecule type" value="Genomic_DNA"/>
</dbReference>
<gene>
    <name evidence="2" type="ORF">CDAR_369511</name>
</gene>
<keyword evidence="1" id="KW-0812">Transmembrane</keyword>
<feature type="transmembrane region" description="Helical" evidence="1">
    <location>
        <begin position="53"/>
        <end position="77"/>
    </location>
</feature>
<evidence type="ECO:0000313" key="3">
    <source>
        <dbReference type="Proteomes" id="UP001054837"/>
    </source>
</evidence>
<proteinExistence type="predicted"/>
<evidence type="ECO:0000256" key="1">
    <source>
        <dbReference type="SAM" id="Phobius"/>
    </source>
</evidence>
<dbReference type="Proteomes" id="UP001054837">
    <property type="component" value="Unassembled WGS sequence"/>
</dbReference>
<reference evidence="2 3" key="1">
    <citation type="submission" date="2021-06" db="EMBL/GenBank/DDBJ databases">
        <title>Caerostris darwini draft genome.</title>
        <authorList>
            <person name="Kono N."/>
            <person name="Arakawa K."/>
        </authorList>
    </citation>
    <scope>NUCLEOTIDE SEQUENCE [LARGE SCALE GENOMIC DNA]</scope>
</reference>
<keyword evidence="1" id="KW-1133">Transmembrane helix</keyword>
<keyword evidence="3" id="KW-1185">Reference proteome</keyword>
<sequence length="101" mass="11524">MRITHYHLRLQIETDYCFGFLGRAHICVAFVFCFCYLDRKIAIGFLEWKRESSVLLVSQILITVAAIWIGKIAIGFLEWKGENPVLLVSQILITGTGENTC</sequence>
<comment type="caution">
    <text evidence="2">The sequence shown here is derived from an EMBL/GenBank/DDBJ whole genome shotgun (WGS) entry which is preliminary data.</text>
</comment>
<dbReference type="AlphaFoldDB" id="A0AAV4RZQ3"/>
<accession>A0AAV4RZQ3</accession>
<keyword evidence="1" id="KW-0472">Membrane</keyword>
<protein>
    <submittedName>
        <fullName evidence="2">Uncharacterized protein</fullName>
    </submittedName>
</protein>
<name>A0AAV4RZQ3_9ARAC</name>
<feature type="transmembrane region" description="Helical" evidence="1">
    <location>
        <begin position="20"/>
        <end position="37"/>
    </location>
</feature>